<dbReference type="Proteomes" id="UP000606008">
    <property type="component" value="Unassembled WGS sequence"/>
</dbReference>
<evidence type="ECO:0000256" key="3">
    <source>
        <dbReference type="SAM" id="SignalP"/>
    </source>
</evidence>
<keyword evidence="2" id="KW-1133">Transmembrane helix</keyword>
<feature type="region of interest" description="Disordered" evidence="1">
    <location>
        <begin position="31"/>
        <end position="57"/>
    </location>
</feature>
<feature type="signal peptide" evidence="3">
    <location>
        <begin position="1"/>
        <end position="22"/>
    </location>
</feature>
<evidence type="ECO:0000256" key="2">
    <source>
        <dbReference type="SAM" id="Phobius"/>
    </source>
</evidence>
<keyword evidence="2" id="KW-0812">Transmembrane</keyword>
<accession>A0ABX0Q9V8</accession>
<organism evidence="5 6">
    <name type="scientific">Fibrivirga algicola</name>
    <dbReference type="NCBI Taxonomy" id="2950420"/>
    <lineage>
        <taxon>Bacteria</taxon>
        <taxon>Pseudomonadati</taxon>
        <taxon>Bacteroidota</taxon>
        <taxon>Cytophagia</taxon>
        <taxon>Cytophagales</taxon>
        <taxon>Spirosomataceae</taxon>
        <taxon>Fibrivirga</taxon>
    </lineage>
</organism>
<keyword evidence="2" id="KW-0472">Membrane</keyword>
<feature type="transmembrane region" description="Helical" evidence="2">
    <location>
        <begin position="132"/>
        <end position="150"/>
    </location>
</feature>
<proteinExistence type="predicted"/>
<sequence>MLLKQLFVLLLLTIFWVVPVSAQDTTAVSPAKAKDVVVSPEKTQGKDSAGPDQNDADSVDVARDTVVYAAANDRTPVQVRPVDAEKLRAIQGDRAYQYGNDVPPTASPWDRFWAWFWFKVGELMRTKAYRNVGQYVLLLAIAGLVIWLLYKADVLANIFPGRAKNTGLGYETVDENIHQINFNDRINEAVENRNYRLAVRLLYLQTLKNLADSGLIRWQPDKTNRQYAYELTGNPKRLRFEQLTTQFEYAWYGDFPVDEDRFSAIRQQFKQFNE</sequence>
<evidence type="ECO:0000259" key="4">
    <source>
        <dbReference type="Pfam" id="PF13559"/>
    </source>
</evidence>
<comment type="caution">
    <text evidence="5">The sequence shown here is derived from an EMBL/GenBank/DDBJ whole genome shotgun (WGS) entry which is preliminary data.</text>
</comment>
<reference evidence="6" key="2">
    <citation type="submission" date="2023-07" db="EMBL/GenBank/DDBJ databases">
        <authorList>
            <person name="Jung D.-H."/>
        </authorList>
    </citation>
    <scope>NUCLEOTIDE SEQUENCE [LARGE SCALE GENOMIC DNA]</scope>
    <source>
        <strain evidence="6">JA-25</strain>
    </source>
</reference>
<evidence type="ECO:0000313" key="6">
    <source>
        <dbReference type="Proteomes" id="UP000606008"/>
    </source>
</evidence>
<keyword evidence="6" id="KW-1185">Reference proteome</keyword>
<keyword evidence="3" id="KW-0732">Signal</keyword>
<evidence type="ECO:0000313" key="5">
    <source>
        <dbReference type="EMBL" id="NID08966.1"/>
    </source>
</evidence>
<dbReference type="Pfam" id="PF13559">
    <property type="entry name" value="DUF4129"/>
    <property type="match status" value="1"/>
</dbReference>
<name>A0ABX0Q9V8_9BACT</name>
<dbReference type="EMBL" id="WAEL01000001">
    <property type="protein sequence ID" value="NID08966.1"/>
    <property type="molecule type" value="Genomic_DNA"/>
</dbReference>
<evidence type="ECO:0000256" key="1">
    <source>
        <dbReference type="SAM" id="MobiDB-lite"/>
    </source>
</evidence>
<feature type="chain" id="PRO_5045735529" evidence="3">
    <location>
        <begin position="23"/>
        <end position="274"/>
    </location>
</feature>
<gene>
    <name evidence="5" type="ORF">F7231_02170</name>
</gene>
<dbReference type="InterPro" id="IPR025403">
    <property type="entry name" value="TgpA-like_C"/>
</dbReference>
<feature type="domain" description="Protein-glutamine gamma-glutamyltransferase-like C-terminal" evidence="4">
    <location>
        <begin position="202"/>
        <end position="268"/>
    </location>
</feature>
<protein>
    <submittedName>
        <fullName evidence="5">DUF4129 domain-containing protein</fullName>
    </submittedName>
</protein>
<reference evidence="6" key="1">
    <citation type="submission" date="2019-09" db="EMBL/GenBank/DDBJ databases">
        <authorList>
            <person name="Jung D.-H."/>
        </authorList>
    </citation>
    <scope>NUCLEOTIDE SEQUENCE [LARGE SCALE GENOMIC DNA]</scope>
    <source>
        <strain evidence="6">JA-25</strain>
    </source>
</reference>